<dbReference type="PROSITE" id="PS00028">
    <property type="entry name" value="ZINC_FINGER_C2H2_1"/>
    <property type="match status" value="20"/>
</dbReference>
<dbReference type="InterPro" id="IPR050636">
    <property type="entry name" value="C2H2-ZF_domain-containing"/>
</dbReference>
<dbReference type="GO" id="GO:0005634">
    <property type="term" value="C:nucleus"/>
    <property type="evidence" value="ECO:0007669"/>
    <property type="project" value="UniProtKB-SubCell"/>
</dbReference>
<evidence type="ECO:0000256" key="6">
    <source>
        <dbReference type="ARBA" id="ARBA00023015"/>
    </source>
</evidence>
<protein>
    <submittedName>
        <fullName evidence="13 14">Zinc finger protein 62 homolog isoform X1</fullName>
    </submittedName>
</protein>
<feature type="compositionally biased region" description="Polar residues" evidence="10">
    <location>
        <begin position="240"/>
        <end position="251"/>
    </location>
</feature>
<evidence type="ECO:0000256" key="10">
    <source>
        <dbReference type="SAM" id="MobiDB-lite"/>
    </source>
</evidence>
<dbReference type="Gene3D" id="3.30.160.60">
    <property type="entry name" value="Classic Zinc Finger"/>
    <property type="match status" value="10"/>
</dbReference>
<feature type="domain" description="C2H2-type" evidence="11">
    <location>
        <begin position="765"/>
        <end position="794"/>
    </location>
</feature>
<dbReference type="GeneID" id="106071772"/>
<dbReference type="InterPro" id="IPR036236">
    <property type="entry name" value="Znf_C2H2_sf"/>
</dbReference>
<feature type="domain" description="C2H2-type" evidence="11">
    <location>
        <begin position="423"/>
        <end position="453"/>
    </location>
</feature>
<proteinExistence type="predicted"/>
<dbReference type="SMART" id="SM00355">
    <property type="entry name" value="ZnF_C2H2"/>
    <property type="match status" value="23"/>
</dbReference>
<dbReference type="Proteomes" id="UP001165740">
    <property type="component" value="Chromosome 3"/>
</dbReference>
<dbReference type="SUPFAM" id="SSF57667">
    <property type="entry name" value="beta-beta-alpha zinc fingers"/>
    <property type="match status" value="6"/>
</dbReference>
<feature type="domain" description="C2H2-type" evidence="11">
    <location>
        <begin position="688"/>
        <end position="718"/>
    </location>
</feature>
<feature type="region of interest" description="Disordered" evidence="10">
    <location>
        <begin position="528"/>
        <end position="578"/>
    </location>
</feature>
<evidence type="ECO:0000256" key="7">
    <source>
        <dbReference type="ARBA" id="ARBA00023163"/>
    </source>
</evidence>
<organism evidence="12 14">
    <name type="scientific">Biomphalaria glabrata</name>
    <name type="common">Bloodfluke planorb</name>
    <name type="synonym">Freshwater snail</name>
    <dbReference type="NCBI Taxonomy" id="6526"/>
    <lineage>
        <taxon>Eukaryota</taxon>
        <taxon>Metazoa</taxon>
        <taxon>Spiralia</taxon>
        <taxon>Lophotrochozoa</taxon>
        <taxon>Mollusca</taxon>
        <taxon>Gastropoda</taxon>
        <taxon>Heterobranchia</taxon>
        <taxon>Euthyneura</taxon>
        <taxon>Panpulmonata</taxon>
        <taxon>Hygrophila</taxon>
        <taxon>Lymnaeoidea</taxon>
        <taxon>Planorbidae</taxon>
        <taxon>Biomphalaria</taxon>
    </lineage>
</organism>
<feature type="domain" description="C2H2-type" evidence="11">
    <location>
        <begin position="1067"/>
        <end position="1096"/>
    </location>
</feature>
<dbReference type="RefSeq" id="XP_055880173.1">
    <property type="nucleotide sequence ID" value="XM_056024198.1"/>
</dbReference>
<dbReference type="Pfam" id="PF13912">
    <property type="entry name" value="zf-C2H2_6"/>
    <property type="match status" value="2"/>
</dbReference>
<dbReference type="Pfam" id="PF00096">
    <property type="entry name" value="zf-C2H2"/>
    <property type="match status" value="1"/>
</dbReference>
<evidence type="ECO:0000313" key="15">
    <source>
        <dbReference type="RefSeq" id="XP_055880173.1"/>
    </source>
</evidence>
<evidence type="ECO:0000313" key="13">
    <source>
        <dbReference type="RefSeq" id="XP_055880171.1"/>
    </source>
</evidence>
<keyword evidence="2" id="KW-0479">Metal-binding</keyword>
<keyword evidence="8" id="KW-0539">Nucleus</keyword>
<evidence type="ECO:0000256" key="5">
    <source>
        <dbReference type="ARBA" id="ARBA00022833"/>
    </source>
</evidence>
<feature type="domain" description="C2H2-type" evidence="11">
    <location>
        <begin position="1243"/>
        <end position="1272"/>
    </location>
</feature>
<evidence type="ECO:0000256" key="8">
    <source>
        <dbReference type="ARBA" id="ARBA00023242"/>
    </source>
</evidence>
<feature type="domain" description="C2H2-type" evidence="11">
    <location>
        <begin position="590"/>
        <end position="618"/>
    </location>
</feature>
<evidence type="ECO:0000313" key="14">
    <source>
        <dbReference type="RefSeq" id="XP_055880172.1"/>
    </source>
</evidence>
<dbReference type="PANTHER" id="PTHR47772:SF13">
    <property type="entry name" value="GASTRULA ZINC FINGER PROTEIN XLCGF49.1-LIKE-RELATED"/>
    <property type="match status" value="1"/>
</dbReference>
<name>A0A9W2ZYS1_BIOGL</name>
<comment type="subcellular location">
    <subcellularLocation>
        <location evidence="1">Nucleus</location>
    </subcellularLocation>
</comment>
<keyword evidence="6" id="KW-0805">Transcription regulation</keyword>
<dbReference type="PANTHER" id="PTHR47772">
    <property type="entry name" value="ZINC FINGER PROTEIN 200"/>
    <property type="match status" value="1"/>
</dbReference>
<feature type="compositionally biased region" description="Polar residues" evidence="10">
    <location>
        <begin position="537"/>
        <end position="550"/>
    </location>
</feature>
<evidence type="ECO:0000256" key="4">
    <source>
        <dbReference type="ARBA" id="ARBA00022771"/>
    </source>
</evidence>
<dbReference type="RefSeq" id="XP_055880172.1">
    <property type="nucleotide sequence ID" value="XM_056024197.1"/>
</dbReference>
<keyword evidence="7" id="KW-0804">Transcription</keyword>
<feature type="domain" description="C2H2-type" evidence="11">
    <location>
        <begin position="1216"/>
        <end position="1243"/>
    </location>
</feature>
<feature type="domain" description="C2H2-type" evidence="11">
    <location>
        <begin position="1104"/>
        <end position="1131"/>
    </location>
</feature>
<reference evidence="13 14" key="1">
    <citation type="submission" date="2025-04" db="UniProtKB">
        <authorList>
            <consortium name="RefSeq"/>
        </authorList>
    </citation>
    <scope>IDENTIFICATION</scope>
</reference>
<feature type="domain" description="C2H2-type" evidence="11">
    <location>
        <begin position="846"/>
        <end position="875"/>
    </location>
</feature>
<dbReference type="Pfam" id="PF13894">
    <property type="entry name" value="zf-C2H2_4"/>
    <property type="match status" value="1"/>
</dbReference>
<dbReference type="PROSITE" id="PS50157">
    <property type="entry name" value="ZINC_FINGER_C2H2_2"/>
    <property type="match status" value="18"/>
</dbReference>
<dbReference type="OrthoDB" id="4748970at2759"/>
<evidence type="ECO:0000256" key="9">
    <source>
        <dbReference type="PROSITE-ProRule" id="PRU00042"/>
    </source>
</evidence>
<feature type="domain" description="C2H2-type" evidence="11">
    <location>
        <begin position="651"/>
        <end position="678"/>
    </location>
</feature>
<feature type="domain" description="C2H2-type" evidence="11">
    <location>
        <begin position="726"/>
        <end position="756"/>
    </location>
</feature>
<keyword evidence="4 9" id="KW-0863">Zinc-finger</keyword>
<keyword evidence="12" id="KW-1185">Reference proteome</keyword>
<evidence type="ECO:0000256" key="3">
    <source>
        <dbReference type="ARBA" id="ARBA00022737"/>
    </source>
</evidence>
<evidence type="ECO:0000313" key="12">
    <source>
        <dbReference type="Proteomes" id="UP001165740"/>
    </source>
</evidence>
<sequence length="1452" mass="166169">MMKEVLDPLNTKCSICWQILRPKSPLLHGTKCSKYKIKEKLQFLLPPQDFKTLVDENIFSSPRLCNVCFITINKICKTISKANSLIGKNINIRLYKPYRSEWKSDLTDTNSHMNDLFNKKSHLNKLQQPLSREHDSSCLLVNATISEQRDDECSCGKVRSNSVEESKVGSSNSFFHSPTLERSDTALDDIITGEQEISTVSEEDPHLPHSSSAQFDIHNSENKRSKVLLPLQERRKRNSSRNQALSANIKVQPSRESKRASALKSRNRKLSSEIKANSDLEPLSDISNVESEDEHIPLSEKQVKRSKVEGDKKCNSSKKRPNFKSNTKFTQLKRKESKFRKSTSRQTANDELRNEAEDGLKVDKANGLRKVPDDALSVCWEASFKTDIPKGLSKMSKSKLLKLATKVSKITADKKNLLKTVLIKCSMNNCDHIYTCWSDLAVHLKYYHFNGEPTVKDDFTLVLFSLTDNGELSLEEYPYRCGRRGCSLAFSQQDFLQEHQLVHGSDLKYICGYPDCVEAFKEPRDLSEHLKSHAPMQHSTSDVLKSGKNSTETKDKTPHKNTKEMNPTEQKSQHTGRKHQILEPINTETFPCDLCGKLFLNEVGLTGHKRKVHSIGKPGLHKCPYNGCQESFVKKEKLEIHMCSHSAERQLFCEKCGKKFSCQRYLDVHYKIHLKNEKHASQPPARDIPCEFTGCTKMFTSRENMKSHVLNQHRGRKPKSIPGVFFSCSVEGCGKKFSFRSTLYRHNKLVHRGGDYKQGSEYVKYPCTYEGCSVEFNRKNLLEEHMVMEHGKLPKRLLPLQNKELDFIEGICSHCGMVLTVTLLPRHEEIYHSLEALKESKESSPYPCHLKGCEELFNVLEDRKAHVQLHINNPPYKCQVGDCRETFYLEKNLDNHLWNHSKKQSKCDFVDCGQVFDDQLQLAKHSKVHYDNKMKCPWPNCDIWLTETGHLKPHFIAHSRSLMANFDLDFVCEICELAFSSKWGLMIHKRMHGEDAAAKPCLSRLTKFRCEESGCEGTFADQKGFFDHFLYHYTNIPARCDFNGCSETFRNMITMSRHTKQHYDGKFKCPWQSCEKLFASVFIVKKHLYRHISSNPDVSGDKHFSCNQCFMTFKFQENLESHFEHHKEKSDYVCPTCGKKGRHNHIKAQKQGKPRKSQVCSECKACYATVSGLKLHLLQKHKIGKWPFQCNYCGKGFVSSREMQRHIPSHTKEKPFVCNICGTSFASHTGHRAHVRKHAGQKYECDVEGCGKVYTTAISLRGHKAQHDGFSKTCPYCGKTYKNPYGHKCKASRDNKKKILRPAGSSQTTRSNLSQPVTLLPQTVQQSLPPTPHPPPQQSVLQVQAPATTQVQHTLIMPQHLVTHNMDMHQTARPIMAPDTLSHSHIMQHSLNPVMPQCMSQGHHHLLPHQNLMQERSGVIPMDITRGNAMDMTGGDYTFNNYVVFWDSQNLQ</sequence>
<feature type="domain" description="C2H2-type" evidence="11">
    <location>
        <begin position="479"/>
        <end position="508"/>
    </location>
</feature>
<feature type="domain" description="C2H2-type" evidence="11">
    <location>
        <begin position="509"/>
        <end position="538"/>
    </location>
</feature>
<feature type="compositionally biased region" description="Basic and acidic residues" evidence="10">
    <location>
        <begin position="551"/>
        <end position="563"/>
    </location>
</feature>
<feature type="domain" description="C2H2-type" evidence="11">
    <location>
        <begin position="1188"/>
        <end position="1215"/>
    </location>
</feature>
<dbReference type="InterPro" id="IPR013087">
    <property type="entry name" value="Znf_C2H2_type"/>
</dbReference>
<feature type="domain" description="C2H2-type" evidence="11">
    <location>
        <begin position="970"/>
        <end position="997"/>
    </location>
</feature>
<evidence type="ECO:0000256" key="2">
    <source>
        <dbReference type="ARBA" id="ARBA00022723"/>
    </source>
</evidence>
<dbReference type="GO" id="GO:0008270">
    <property type="term" value="F:zinc ion binding"/>
    <property type="evidence" value="ECO:0007669"/>
    <property type="project" value="UniProtKB-KW"/>
</dbReference>
<dbReference type="RefSeq" id="XP_055880171.1">
    <property type="nucleotide sequence ID" value="XM_056024196.1"/>
</dbReference>
<feature type="compositionally biased region" description="Basic and acidic residues" evidence="10">
    <location>
        <begin position="294"/>
        <end position="314"/>
    </location>
</feature>
<keyword evidence="3" id="KW-0677">Repeat</keyword>
<feature type="region of interest" description="Disordered" evidence="10">
    <location>
        <begin position="198"/>
        <end position="355"/>
    </location>
</feature>
<feature type="domain" description="C2H2-type" evidence="11">
    <location>
        <begin position="876"/>
        <end position="905"/>
    </location>
</feature>
<accession>A0A9W2ZYS1</accession>
<feature type="compositionally biased region" description="Basic residues" evidence="10">
    <location>
        <begin position="331"/>
        <end position="343"/>
    </location>
</feature>
<gene>
    <name evidence="13 14 15" type="primary">LOC106071772</name>
</gene>
<evidence type="ECO:0000259" key="11">
    <source>
        <dbReference type="PROSITE" id="PS50157"/>
    </source>
</evidence>
<feature type="domain" description="C2H2-type" evidence="11">
    <location>
        <begin position="621"/>
        <end position="650"/>
    </location>
</feature>
<feature type="domain" description="C2H2-type" evidence="11">
    <location>
        <begin position="905"/>
        <end position="934"/>
    </location>
</feature>
<keyword evidence="5" id="KW-0862">Zinc</keyword>
<evidence type="ECO:0000256" key="1">
    <source>
        <dbReference type="ARBA" id="ARBA00004123"/>
    </source>
</evidence>